<dbReference type="HOGENOM" id="CLU_3364639_0_0_6"/>
<gene>
    <name evidence="1" type="ordered locus">Dd586_3262</name>
</gene>
<accession>D2BV27</accession>
<proteinExistence type="predicted"/>
<evidence type="ECO:0000313" key="2">
    <source>
        <dbReference type="Proteomes" id="UP000001446"/>
    </source>
</evidence>
<dbReference type="Proteomes" id="UP000001446">
    <property type="component" value="Chromosome"/>
</dbReference>
<reference evidence="1" key="1">
    <citation type="submission" date="2009-12" db="EMBL/GenBank/DDBJ databases">
        <title>Complete sequence of Dickeya dadantii Ech586.</title>
        <authorList>
            <consortium name="US DOE Joint Genome Institute"/>
            <person name="Lucas S."/>
            <person name="Copeland A."/>
            <person name="Lapidus A."/>
            <person name="Glavina del Rio T."/>
            <person name="Tice H."/>
            <person name="Bruce D."/>
            <person name="Goodwin L."/>
            <person name="Pitluck S."/>
            <person name="Munk A.C."/>
            <person name="Brettin T."/>
            <person name="Detter J.C."/>
            <person name="Han C."/>
            <person name="Tapia R."/>
            <person name="Larimer F."/>
            <person name="Land M."/>
            <person name="Hauser L."/>
            <person name="Kyrpides N."/>
            <person name="Mikhailova N."/>
            <person name="Balakrishnan V."/>
            <person name="Glasner J."/>
            <person name="Perna N.T."/>
        </authorList>
    </citation>
    <scope>NUCLEOTIDE SEQUENCE [LARGE SCALE GENOMIC DNA]</scope>
    <source>
        <strain evidence="1">Ech586</strain>
    </source>
</reference>
<dbReference type="AlphaFoldDB" id="D2BV27"/>
<dbReference type="KEGG" id="ddc:Dd586_3262"/>
<evidence type="ECO:0000313" key="1">
    <source>
        <dbReference type="EMBL" id="ACZ78095.1"/>
    </source>
</evidence>
<organism evidence="1 2">
    <name type="scientific">Dickeya zeae (strain Ech586)</name>
    <name type="common">Dickeya dadantii (strain Ech586)</name>
    <dbReference type="NCBI Taxonomy" id="590409"/>
    <lineage>
        <taxon>Bacteria</taxon>
        <taxon>Pseudomonadati</taxon>
        <taxon>Pseudomonadota</taxon>
        <taxon>Gammaproteobacteria</taxon>
        <taxon>Enterobacterales</taxon>
        <taxon>Pectobacteriaceae</taxon>
        <taxon>Dickeya</taxon>
        <taxon>Dickeya parazeae</taxon>
    </lineage>
</organism>
<name>D2BV27_DICZ5</name>
<sequence length="35" mass="3899">MHLDTVAPNDEEYQAMNVEKAFNQMGDEQNGVASD</sequence>
<dbReference type="EMBL" id="CP001836">
    <property type="protein sequence ID" value="ACZ78095.1"/>
    <property type="molecule type" value="Genomic_DNA"/>
</dbReference>
<protein>
    <submittedName>
        <fullName evidence="1">Uncharacterized protein</fullName>
    </submittedName>
</protein>
<keyword evidence="2" id="KW-1185">Reference proteome</keyword>